<dbReference type="Proteomes" id="UP000057737">
    <property type="component" value="Unassembled WGS sequence"/>
</dbReference>
<evidence type="ECO:0000313" key="2">
    <source>
        <dbReference type="Proteomes" id="UP000057737"/>
    </source>
</evidence>
<organism evidence="1 2">
    <name type="scientific">Bradyrhizobium macuxiense</name>
    <dbReference type="NCBI Taxonomy" id="1755647"/>
    <lineage>
        <taxon>Bacteria</taxon>
        <taxon>Pseudomonadati</taxon>
        <taxon>Pseudomonadota</taxon>
        <taxon>Alphaproteobacteria</taxon>
        <taxon>Hyphomicrobiales</taxon>
        <taxon>Nitrobacteraceae</taxon>
        <taxon>Bradyrhizobium</taxon>
    </lineage>
</organism>
<proteinExistence type="predicted"/>
<evidence type="ECO:0000313" key="1">
    <source>
        <dbReference type="EMBL" id="KWV57038.1"/>
    </source>
</evidence>
<comment type="caution">
    <text evidence="1">The sequence shown here is derived from an EMBL/GenBank/DDBJ whole genome shotgun (WGS) entry which is preliminary data.</text>
</comment>
<gene>
    <name evidence="1" type="ORF">AS156_03475</name>
</gene>
<dbReference type="AlphaFoldDB" id="A0A109JXQ1"/>
<protein>
    <submittedName>
        <fullName evidence="1">Uncharacterized protein</fullName>
    </submittedName>
</protein>
<reference evidence="1 2" key="1">
    <citation type="submission" date="2015-11" db="EMBL/GenBank/DDBJ databases">
        <title>Draft Genome Sequence of the Strain BR 10303 (Bradyrhizobium sp.) isolated from nodules of Centrolobium paraense.</title>
        <authorList>
            <person name="Zelli J.E."/>
            <person name="Simoes-Araujo J.L."/>
            <person name="Barauna A.C."/>
            <person name="Silva K."/>
        </authorList>
    </citation>
    <scope>NUCLEOTIDE SEQUENCE [LARGE SCALE GENOMIC DNA]</scope>
    <source>
        <strain evidence="1 2">BR 10303</strain>
    </source>
</reference>
<keyword evidence="2" id="KW-1185">Reference proteome</keyword>
<name>A0A109JXQ1_9BRAD</name>
<sequence>MAAFLIVLGTGSRNSTFAASVEWFPAEVDGATILCSCARGKLVLLLETPIVHMIDLEPRHRDGSSKIVSEAHHVPVKPFSDGVVEQLSEC</sequence>
<accession>A0A109JXQ1</accession>
<dbReference type="EMBL" id="LNCU01000045">
    <property type="protein sequence ID" value="KWV57038.1"/>
    <property type="molecule type" value="Genomic_DNA"/>
</dbReference>